<reference evidence="3 4" key="1">
    <citation type="submission" date="2019-03" db="EMBL/GenBank/DDBJ databases">
        <title>Genomic Encyclopedia of Type Strains, Phase IV (KMG-IV): sequencing the most valuable type-strain genomes for metagenomic binning, comparative biology and taxonomic classification.</title>
        <authorList>
            <person name="Goeker M."/>
        </authorList>
    </citation>
    <scope>NUCLEOTIDE SEQUENCE [LARGE SCALE GENOMIC DNA]</scope>
    <source>
        <strain evidence="3 4">DSM 25059</strain>
    </source>
</reference>
<comment type="caution">
    <text evidence="3">The sequence shown here is derived from an EMBL/GenBank/DDBJ whole genome shotgun (WGS) entry which is preliminary data.</text>
</comment>
<feature type="compositionally biased region" description="Acidic residues" evidence="1">
    <location>
        <begin position="94"/>
        <end position="104"/>
    </location>
</feature>
<dbReference type="Proteomes" id="UP000295493">
    <property type="component" value="Unassembled WGS sequence"/>
</dbReference>
<dbReference type="AlphaFoldDB" id="A0A4R6FH44"/>
<feature type="chain" id="PRO_5020653178" description="Secreted protein" evidence="2">
    <location>
        <begin position="26"/>
        <end position="188"/>
    </location>
</feature>
<gene>
    <name evidence="3" type="ORF">EV664_10989</name>
</gene>
<organism evidence="3 4">
    <name type="scientific">Stakelama pacifica</name>
    <dbReference type="NCBI Taxonomy" id="517720"/>
    <lineage>
        <taxon>Bacteria</taxon>
        <taxon>Pseudomonadati</taxon>
        <taxon>Pseudomonadota</taxon>
        <taxon>Alphaproteobacteria</taxon>
        <taxon>Sphingomonadales</taxon>
        <taxon>Sphingomonadaceae</taxon>
        <taxon>Stakelama</taxon>
    </lineage>
</organism>
<keyword evidence="2" id="KW-0732">Signal</keyword>
<sequence>MTMLRMMTGGGVLVAVLATSVPAQAQHRYRGDRYWHHPHAHHDGGGIDGGDVLLGAALIGGAVLVASAIDKGNGQRADDQERPVPPPHYYEPYGEPDPDAPPPEESERQEAVNRCGEAAEADASRYARIAQVGKVDAVDPGPRGWYVRGSLFLRDDYRDPPKDRRGFRCTFTDGQVTAVKIDDMAPAF</sequence>
<dbReference type="RefSeq" id="WP_133496168.1">
    <property type="nucleotide sequence ID" value="NZ_BMLU01000009.1"/>
</dbReference>
<dbReference type="EMBL" id="SNWD01000009">
    <property type="protein sequence ID" value="TDN80699.1"/>
    <property type="molecule type" value="Genomic_DNA"/>
</dbReference>
<feature type="region of interest" description="Disordered" evidence="1">
    <location>
        <begin position="72"/>
        <end position="108"/>
    </location>
</feature>
<protein>
    <recommendedName>
        <fullName evidence="5">Secreted protein</fullName>
    </recommendedName>
</protein>
<evidence type="ECO:0000313" key="4">
    <source>
        <dbReference type="Proteomes" id="UP000295493"/>
    </source>
</evidence>
<evidence type="ECO:0000313" key="3">
    <source>
        <dbReference type="EMBL" id="TDN80699.1"/>
    </source>
</evidence>
<name>A0A4R6FH44_9SPHN</name>
<evidence type="ECO:0008006" key="5">
    <source>
        <dbReference type="Google" id="ProtNLM"/>
    </source>
</evidence>
<evidence type="ECO:0000256" key="2">
    <source>
        <dbReference type="SAM" id="SignalP"/>
    </source>
</evidence>
<keyword evidence="4" id="KW-1185">Reference proteome</keyword>
<evidence type="ECO:0000256" key="1">
    <source>
        <dbReference type="SAM" id="MobiDB-lite"/>
    </source>
</evidence>
<accession>A0A4R6FH44</accession>
<proteinExistence type="predicted"/>
<feature type="signal peptide" evidence="2">
    <location>
        <begin position="1"/>
        <end position="25"/>
    </location>
</feature>